<protein>
    <submittedName>
        <fullName evidence="1">Uncharacterized protein</fullName>
    </submittedName>
</protein>
<keyword evidence="2" id="KW-1185">Reference proteome</keyword>
<accession>A0AAV1Y2A4</accession>
<evidence type="ECO:0000313" key="2">
    <source>
        <dbReference type="Proteomes" id="UP001497480"/>
    </source>
</evidence>
<gene>
    <name evidence="1" type="ORF">LLUT_LOCUS28654</name>
</gene>
<name>A0AAV1Y2A4_LUPLU</name>
<reference evidence="1 2" key="1">
    <citation type="submission" date="2024-03" db="EMBL/GenBank/DDBJ databases">
        <authorList>
            <person name="Martinez-Hernandez J."/>
        </authorList>
    </citation>
    <scope>NUCLEOTIDE SEQUENCE [LARGE SCALE GENOMIC DNA]</scope>
</reference>
<dbReference type="AlphaFoldDB" id="A0AAV1Y2A4"/>
<sequence length="51" mass="5369">MGKGKYLGSVGNVLKLTVLVVFVLDHVASIDPSTLSFAVSTWPDASWSSST</sequence>
<evidence type="ECO:0000313" key="1">
    <source>
        <dbReference type="EMBL" id="CAL0327594.1"/>
    </source>
</evidence>
<dbReference type="EMBL" id="CAXHTB010000020">
    <property type="protein sequence ID" value="CAL0327594.1"/>
    <property type="molecule type" value="Genomic_DNA"/>
</dbReference>
<proteinExistence type="predicted"/>
<dbReference type="Proteomes" id="UP001497480">
    <property type="component" value="Unassembled WGS sequence"/>
</dbReference>
<organism evidence="1 2">
    <name type="scientific">Lupinus luteus</name>
    <name type="common">European yellow lupine</name>
    <dbReference type="NCBI Taxonomy" id="3873"/>
    <lineage>
        <taxon>Eukaryota</taxon>
        <taxon>Viridiplantae</taxon>
        <taxon>Streptophyta</taxon>
        <taxon>Embryophyta</taxon>
        <taxon>Tracheophyta</taxon>
        <taxon>Spermatophyta</taxon>
        <taxon>Magnoliopsida</taxon>
        <taxon>eudicotyledons</taxon>
        <taxon>Gunneridae</taxon>
        <taxon>Pentapetalae</taxon>
        <taxon>rosids</taxon>
        <taxon>fabids</taxon>
        <taxon>Fabales</taxon>
        <taxon>Fabaceae</taxon>
        <taxon>Papilionoideae</taxon>
        <taxon>50 kb inversion clade</taxon>
        <taxon>genistoids sensu lato</taxon>
        <taxon>core genistoids</taxon>
        <taxon>Genisteae</taxon>
        <taxon>Lupinus</taxon>
    </lineage>
</organism>
<comment type="caution">
    <text evidence="1">The sequence shown here is derived from an EMBL/GenBank/DDBJ whole genome shotgun (WGS) entry which is preliminary data.</text>
</comment>